<evidence type="ECO:0000313" key="1">
    <source>
        <dbReference type="EMBL" id="RXH42591.1"/>
    </source>
</evidence>
<reference evidence="1 2" key="1">
    <citation type="submission" date="2015-04" db="EMBL/GenBank/DDBJ databases">
        <title>Comparative genomics of rhizobia nodulating Arachis hypogaea in China.</title>
        <authorList>
            <person name="Li Y."/>
        </authorList>
    </citation>
    <scope>NUCLEOTIDE SEQUENCE [LARGE SCALE GENOMIC DNA]</scope>
    <source>
        <strain evidence="1 2">CCBAU 51787</strain>
    </source>
</reference>
<dbReference type="Proteomes" id="UP000290565">
    <property type="component" value="Unassembled WGS sequence"/>
</dbReference>
<dbReference type="EMBL" id="LBJM01000004">
    <property type="protein sequence ID" value="RXH42591.1"/>
    <property type="molecule type" value="Genomic_DNA"/>
</dbReference>
<gene>
    <name evidence="1" type="ORF">XH94_01665</name>
</gene>
<comment type="caution">
    <text evidence="1">The sequence shown here is derived from an EMBL/GenBank/DDBJ whole genome shotgun (WGS) entry which is preliminary data.</text>
</comment>
<organism evidence="1 2">
    <name type="scientific">Bradyrhizobium zhanjiangense</name>
    <dbReference type="NCBI Taxonomy" id="1325107"/>
    <lineage>
        <taxon>Bacteria</taxon>
        <taxon>Pseudomonadati</taxon>
        <taxon>Pseudomonadota</taxon>
        <taxon>Alphaproteobacteria</taxon>
        <taxon>Hyphomicrobiales</taxon>
        <taxon>Nitrobacteraceae</taxon>
        <taxon>Bradyrhizobium</taxon>
    </lineage>
</organism>
<dbReference type="RefSeq" id="WP_128943309.1">
    <property type="nucleotide sequence ID" value="NZ_LBJM01000004.1"/>
</dbReference>
<protein>
    <submittedName>
        <fullName evidence="1">Uncharacterized protein</fullName>
    </submittedName>
</protein>
<dbReference type="AlphaFoldDB" id="A0A4Q0SWB3"/>
<proteinExistence type="predicted"/>
<accession>A0A4Q0SWB3</accession>
<name>A0A4Q0SWB3_9BRAD</name>
<sequence length="146" mass="16009">MAIRVVSFQPEIKAHMRFGVLLIVGTIADRARGPSWGQAQVRTLYQWRFATRYVDCRRDALGVPSVLVQGDDEMRSSGQIVIEAKPEALSINPQSAVIVVDMQNDLALRAGCSRLRASTFPASGTPLRPQLASWLQRGMPASALFA</sequence>
<evidence type="ECO:0000313" key="2">
    <source>
        <dbReference type="Proteomes" id="UP000290565"/>
    </source>
</evidence>